<dbReference type="InterPro" id="IPR036388">
    <property type="entry name" value="WH-like_DNA-bd_sf"/>
</dbReference>
<dbReference type="PROSITE" id="PS50043">
    <property type="entry name" value="HTH_LUXR_2"/>
    <property type="match status" value="1"/>
</dbReference>
<dbReference type="Pfam" id="PF03472">
    <property type="entry name" value="Autoind_bind"/>
    <property type="match status" value="1"/>
</dbReference>
<dbReference type="PANTHER" id="PTHR44688">
    <property type="entry name" value="DNA-BINDING TRANSCRIPTIONAL ACTIVATOR DEVR_DOSR"/>
    <property type="match status" value="1"/>
</dbReference>
<dbReference type="Pfam" id="PF00196">
    <property type="entry name" value="GerE"/>
    <property type="match status" value="1"/>
</dbReference>
<dbReference type="RefSeq" id="WP_374835085.1">
    <property type="nucleotide sequence ID" value="NZ_JBHEEW010000001.1"/>
</dbReference>
<feature type="domain" description="HTH luxR-type" evidence="4">
    <location>
        <begin position="206"/>
        <end position="271"/>
    </location>
</feature>
<gene>
    <name evidence="5" type="ORF">ACFQ33_05625</name>
</gene>
<organism evidence="5 6">
    <name type="scientific">Mycoplana ramosa</name>
    <name type="common">Mycoplana bullata</name>
    <dbReference type="NCBI Taxonomy" id="40837"/>
    <lineage>
        <taxon>Bacteria</taxon>
        <taxon>Pseudomonadati</taxon>
        <taxon>Pseudomonadota</taxon>
        <taxon>Alphaproteobacteria</taxon>
        <taxon>Hyphomicrobiales</taxon>
        <taxon>Rhizobiaceae</taxon>
        <taxon>Mycoplana</taxon>
    </lineage>
</organism>
<evidence type="ECO:0000259" key="4">
    <source>
        <dbReference type="PROSITE" id="PS50043"/>
    </source>
</evidence>
<dbReference type="InterPro" id="IPR000792">
    <property type="entry name" value="Tscrpt_reg_LuxR_C"/>
</dbReference>
<dbReference type="InterPro" id="IPR036693">
    <property type="entry name" value="TF_LuxR_autoind-bd_dom_sf"/>
</dbReference>
<dbReference type="InterPro" id="IPR005143">
    <property type="entry name" value="TF_LuxR_autoind-bd_dom"/>
</dbReference>
<evidence type="ECO:0000313" key="5">
    <source>
        <dbReference type="EMBL" id="MFD1327370.1"/>
    </source>
</evidence>
<keyword evidence="6" id="KW-1185">Reference proteome</keyword>
<dbReference type="EMBL" id="JBHTNF010000002">
    <property type="protein sequence ID" value="MFD1327370.1"/>
    <property type="molecule type" value="Genomic_DNA"/>
</dbReference>
<keyword evidence="2" id="KW-0238">DNA-binding</keyword>
<dbReference type="PRINTS" id="PR00038">
    <property type="entry name" value="HTHLUXR"/>
</dbReference>
<dbReference type="SUPFAM" id="SSF46894">
    <property type="entry name" value="C-terminal effector domain of the bipartite response regulators"/>
    <property type="match status" value="1"/>
</dbReference>
<dbReference type="Proteomes" id="UP001597173">
    <property type="component" value="Unassembled WGS sequence"/>
</dbReference>
<keyword evidence="3" id="KW-0804">Transcription</keyword>
<evidence type="ECO:0000256" key="3">
    <source>
        <dbReference type="ARBA" id="ARBA00023163"/>
    </source>
</evidence>
<comment type="caution">
    <text evidence="5">The sequence shown here is derived from an EMBL/GenBank/DDBJ whole genome shotgun (WGS) entry which is preliminary data.</text>
</comment>
<sequence>MFLEERYEVCRAGLRPNACTPRFTAERLGMTEHLLGMASRTPPHWARRFAEVGSERDVSTLLSHVTNEYGLSHYLLINVPASASTEISPHVLMTTWPDEMLRGYDQAELILGSPVIHHLRRSTNPFTYDMISTNSARHDGKAQIAIRLFAQYGLPRGAYFPAHNPLGQRGALAFGGSRSVLTHMEMAELNAIANLAFTRVLEFRSEARVSASLSRREIECLSWASAGKTSAEMSEILGLSEYTVNHYLNRATRKLDAVNRVQAVAKAIRAGLLN</sequence>
<evidence type="ECO:0000256" key="1">
    <source>
        <dbReference type="ARBA" id="ARBA00023015"/>
    </source>
</evidence>
<dbReference type="PANTHER" id="PTHR44688:SF16">
    <property type="entry name" value="DNA-BINDING TRANSCRIPTIONAL ACTIVATOR DEVR_DOSR"/>
    <property type="match status" value="1"/>
</dbReference>
<evidence type="ECO:0000313" key="6">
    <source>
        <dbReference type="Proteomes" id="UP001597173"/>
    </source>
</evidence>
<keyword evidence="1" id="KW-0805">Transcription regulation</keyword>
<protein>
    <submittedName>
        <fullName evidence="5">LuxR family transcriptional regulator</fullName>
    </submittedName>
</protein>
<reference evidence="6" key="1">
    <citation type="journal article" date="2019" name="Int. J. Syst. Evol. Microbiol.">
        <title>The Global Catalogue of Microorganisms (GCM) 10K type strain sequencing project: providing services to taxonomists for standard genome sequencing and annotation.</title>
        <authorList>
            <consortium name="The Broad Institute Genomics Platform"/>
            <consortium name="The Broad Institute Genome Sequencing Center for Infectious Disease"/>
            <person name="Wu L."/>
            <person name="Ma J."/>
        </authorList>
    </citation>
    <scope>NUCLEOTIDE SEQUENCE [LARGE SCALE GENOMIC DNA]</scope>
    <source>
        <strain evidence="6">CCUG 55609</strain>
    </source>
</reference>
<dbReference type="CDD" id="cd06170">
    <property type="entry name" value="LuxR_C_like"/>
    <property type="match status" value="1"/>
</dbReference>
<evidence type="ECO:0000256" key="2">
    <source>
        <dbReference type="ARBA" id="ARBA00023125"/>
    </source>
</evidence>
<dbReference type="SMART" id="SM00421">
    <property type="entry name" value="HTH_LUXR"/>
    <property type="match status" value="1"/>
</dbReference>
<dbReference type="SUPFAM" id="SSF75516">
    <property type="entry name" value="Pheromone-binding domain of LuxR-like quorum-sensing transcription factors"/>
    <property type="match status" value="1"/>
</dbReference>
<dbReference type="Gene3D" id="3.30.450.80">
    <property type="entry name" value="Transcription factor LuxR-like, autoinducer-binding domain"/>
    <property type="match status" value="1"/>
</dbReference>
<dbReference type="Gene3D" id="1.10.10.10">
    <property type="entry name" value="Winged helix-like DNA-binding domain superfamily/Winged helix DNA-binding domain"/>
    <property type="match status" value="1"/>
</dbReference>
<accession>A0ABW3YST5</accession>
<proteinExistence type="predicted"/>
<dbReference type="InterPro" id="IPR016032">
    <property type="entry name" value="Sig_transdc_resp-reg_C-effctor"/>
</dbReference>
<name>A0ABW3YST5_MYCRA</name>